<dbReference type="CDD" id="cd07185">
    <property type="entry name" value="OmpA_C-like"/>
    <property type="match status" value="1"/>
</dbReference>
<dbReference type="Gene3D" id="3.30.1330.60">
    <property type="entry name" value="OmpA-like domain"/>
    <property type="match status" value="2"/>
</dbReference>
<dbReference type="InterPro" id="IPR036737">
    <property type="entry name" value="OmpA-like_sf"/>
</dbReference>
<organism evidence="4 5">
    <name type="scientific">Formosa agariphila (strain DSM 15362 / KCTC 12365 / LMG 23005 / KMM 3901 / M-2Alg 35-1)</name>
    <dbReference type="NCBI Taxonomy" id="1347342"/>
    <lineage>
        <taxon>Bacteria</taxon>
        <taxon>Pseudomonadati</taxon>
        <taxon>Bacteroidota</taxon>
        <taxon>Flavobacteriia</taxon>
        <taxon>Flavobacteriales</taxon>
        <taxon>Flavobacteriaceae</taxon>
        <taxon>Formosa</taxon>
    </lineage>
</organism>
<dbReference type="InterPro" id="IPR006665">
    <property type="entry name" value="OmpA-like"/>
</dbReference>
<evidence type="ECO:0000256" key="1">
    <source>
        <dbReference type="PROSITE-ProRule" id="PRU00473"/>
    </source>
</evidence>
<feature type="domain" description="OmpA-like" evidence="3">
    <location>
        <begin position="189"/>
        <end position="305"/>
    </location>
</feature>
<protein>
    <submittedName>
        <fullName evidence="4">OmpA/MotB family protein</fullName>
    </submittedName>
</protein>
<dbReference type="InterPro" id="IPR050330">
    <property type="entry name" value="Bact_OuterMem_StrucFunc"/>
</dbReference>
<dbReference type="Pfam" id="PF00691">
    <property type="entry name" value="OmpA"/>
    <property type="match status" value="2"/>
</dbReference>
<evidence type="ECO:0000259" key="3">
    <source>
        <dbReference type="PROSITE" id="PS51123"/>
    </source>
</evidence>
<keyword evidence="1" id="KW-0472">Membrane</keyword>
<accession>T2KSB0</accession>
<dbReference type="Proteomes" id="UP000016160">
    <property type="component" value="Chromosome"/>
</dbReference>
<proteinExistence type="predicted"/>
<dbReference type="SUPFAM" id="SSF103088">
    <property type="entry name" value="OmpA-like"/>
    <property type="match status" value="2"/>
</dbReference>
<dbReference type="PANTHER" id="PTHR30329:SF21">
    <property type="entry name" value="LIPOPROTEIN YIAD-RELATED"/>
    <property type="match status" value="1"/>
</dbReference>
<evidence type="ECO:0000256" key="2">
    <source>
        <dbReference type="SAM" id="MobiDB-lite"/>
    </source>
</evidence>
<dbReference type="EMBL" id="HG315671">
    <property type="protein sequence ID" value="CDF81104.1"/>
    <property type="molecule type" value="Genomic_DNA"/>
</dbReference>
<dbReference type="PATRIC" id="fig|1347342.6.peg.3420"/>
<dbReference type="PROSITE" id="PS51123">
    <property type="entry name" value="OMPA_2"/>
    <property type="match status" value="1"/>
</dbReference>
<dbReference type="HOGENOM" id="CLU_079370_0_0_10"/>
<name>T2KSB0_FORAG</name>
<dbReference type="RefSeq" id="WP_038532605.1">
    <property type="nucleotide sequence ID" value="NZ_HG315671.1"/>
</dbReference>
<dbReference type="PANTHER" id="PTHR30329">
    <property type="entry name" value="STATOR ELEMENT OF FLAGELLAR MOTOR COMPLEX"/>
    <property type="match status" value="1"/>
</dbReference>
<dbReference type="STRING" id="1347342.BN863_33920"/>
<reference evidence="4 5" key="1">
    <citation type="journal article" date="2013" name="Appl. Environ. Microbiol.">
        <title>The genome of the alga-associated marine flavobacterium Formosa agariphila KMM 3901T reveals a broad potential for degradation of algal polysaccharides.</title>
        <authorList>
            <person name="Mann A.J."/>
            <person name="Hahnke R.L."/>
            <person name="Huang S."/>
            <person name="Werner J."/>
            <person name="Xing P."/>
            <person name="Barbeyron T."/>
            <person name="Huettel B."/>
            <person name="Stueber K."/>
            <person name="Reinhardt R."/>
            <person name="Harder J."/>
            <person name="Gloeckner F.O."/>
            <person name="Amann R.I."/>
            <person name="Teeling H."/>
        </authorList>
    </citation>
    <scope>NUCLEOTIDE SEQUENCE [LARGE SCALE GENOMIC DNA]</scope>
    <source>
        <strain evidence="5">DSM 15362 / KCTC 12365 / LMG 23005 / KMM 3901</strain>
    </source>
</reference>
<gene>
    <name evidence="4" type="ORF">BN863_33920</name>
</gene>
<evidence type="ECO:0000313" key="5">
    <source>
        <dbReference type="Proteomes" id="UP000016160"/>
    </source>
</evidence>
<dbReference type="GO" id="GO:0016020">
    <property type="term" value="C:membrane"/>
    <property type="evidence" value="ECO:0007669"/>
    <property type="project" value="UniProtKB-UniRule"/>
</dbReference>
<dbReference type="PRINTS" id="PR01023">
    <property type="entry name" value="NAFLGMOTY"/>
</dbReference>
<evidence type="ECO:0000313" key="4">
    <source>
        <dbReference type="EMBL" id="CDF81104.1"/>
    </source>
</evidence>
<keyword evidence="5" id="KW-1185">Reference proteome</keyword>
<feature type="region of interest" description="Disordered" evidence="2">
    <location>
        <begin position="277"/>
        <end position="296"/>
    </location>
</feature>
<sequence>MSKKAVYLLGILLTIILGTILYCNLCTTCCVQEEIVAEPVVVEPKAATMNPFLLNDSNGDLKLNVNDNINFKASGITILTPISSSVENAIDSLKVYLDANPLKTIGITGLYTSEETNNSAFPNLGLARANAVKNYYVSKGISSQQIDTFGTLQDSMIPDQDSVYYGPENYSISTRDESDNSHLDALQLIKDEIEANPLVMYFDTAKASISLSAEQREKVAKISRYLDKVEGATTTIVGHTDNTGNADSNVVLGQERADFAKSYFIRNHIPESKITTLSKGQTEPIADNDTEDGRAKNRRTIVILN</sequence>
<dbReference type="eggNOG" id="COG2885">
    <property type="taxonomic scope" value="Bacteria"/>
</dbReference>
<dbReference type="OrthoDB" id="9763897at2"/>
<dbReference type="AlphaFoldDB" id="T2KSB0"/>